<dbReference type="EMBL" id="PDEQ01000010">
    <property type="protein sequence ID" value="PEN11346.1"/>
    <property type="molecule type" value="Genomic_DNA"/>
</dbReference>
<feature type="transmembrane region" description="Helical" evidence="1">
    <location>
        <begin position="37"/>
        <end position="57"/>
    </location>
</feature>
<evidence type="ECO:0000256" key="1">
    <source>
        <dbReference type="SAM" id="Phobius"/>
    </source>
</evidence>
<keyword evidence="3" id="KW-1185">Reference proteome</keyword>
<protein>
    <submittedName>
        <fullName evidence="2">Uncharacterized protein</fullName>
    </submittedName>
</protein>
<sequence length="80" mass="8521">MIVAVSIADYSFSADSSSALSSSAIFSGGAFLFLREIGATVSVPVLVTSGIGLSLINQRRKYNEGPRRTKIKNIPDVTRD</sequence>
<dbReference type="Proteomes" id="UP000220102">
    <property type="component" value="Unassembled WGS sequence"/>
</dbReference>
<name>A0A2A8CUB4_9BACT</name>
<keyword evidence="1" id="KW-1133">Transmembrane helix</keyword>
<accession>A0A2A8CUB4</accession>
<comment type="caution">
    <text evidence="2">The sequence shown here is derived from an EMBL/GenBank/DDBJ whole genome shotgun (WGS) entry which is preliminary data.</text>
</comment>
<reference evidence="2 3" key="1">
    <citation type="submission" date="2017-10" db="EMBL/GenBank/DDBJ databases">
        <title>Draft genome of Longibacter Salinarum.</title>
        <authorList>
            <person name="Goh K.M."/>
            <person name="Shamsir M.S."/>
            <person name="Lim S.W."/>
        </authorList>
    </citation>
    <scope>NUCLEOTIDE SEQUENCE [LARGE SCALE GENOMIC DNA]</scope>
    <source>
        <strain evidence="2 3">KCTC 52045</strain>
    </source>
</reference>
<gene>
    <name evidence="2" type="ORF">CRI94_16310</name>
</gene>
<keyword evidence="1" id="KW-0812">Transmembrane</keyword>
<dbReference type="AlphaFoldDB" id="A0A2A8CUB4"/>
<organism evidence="2 3">
    <name type="scientific">Longibacter salinarum</name>
    <dbReference type="NCBI Taxonomy" id="1850348"/>
    <lineage>
        <taxon>Bacteria</taxon>
        <taxon>Pseudomonadati</taxon>
        <taxon>Rhodothermota</taxon>
        <taxon>Rhodothermia</taxon>
        <taxon>Rhodothermales</taxon>
        <taxon>Salisaetaceae</taxon>
        <taxon>Longibacter</taxon>
    </lineage>
</organism>
<evidence type="ECO:0000313" key="2">
    <source>
        <dbReference type="EMBL" id="PEN11346.1"/>
    </source>
</evidence>
<evidence type="ECO:0000313" key="3">
    <source>
        <dbReference type="Proteomes" id="UP000220102"/>
    </source>
</evidence>
<proteinExistence type="predicted"/>
<keyword evidence="1" id="KW-0472">Membrane</keyword>